<accession>A0A518GFT3</accession>
<dbReference type="Gene3D" id="1.20.120.160">
    <property type="entry name" value="HPT domain"/>
    <property type="match status" value="1"/>
</dbReference>
<dbReference type="EMBL" id="CP036298">
    <property type="protein sequence ID" value="QDV27445.1"/>
    <property type="molecule type" value="Genomic_DNA"/>
</dbReference>
<evidence type="ECO:0000259" key="2">
    <source>
        <dbReference type="PROSITE" id="PS50894"/>
    </source>
</evidence>
<keyword evidence="4" id="KW-1185">Reference proteome</keyword>
<protein>
    <submittedName>
        <fullName evidence="3">Hpt domain protein</fullName>
    </submittedName>
</protein>
<dbReference type="GO" id="GO:0000160">
    <property type="term" value="P:phosphorelay signal transduction system"/>
    <property type="evidence" value="ECO:0007669"/>
    <property type="project" value="InterPro"/>
</dbReference>
<sequence length="114" mass="12422">MSAIDLSKRFPAALERLGNDTELLRTMASIVAEDGPVLHEQLAADVKRDDLPAVIATAHQLKGLLATFETESPTSMLDEMEQFAKRGDAESVKQLHTRSQPEIVVLLGLISQLA</sequence>
<dbReference type="InterPro" id="IPR036641">
    <property type="entry name" value="HPT_dom_sf"/>
</dbReference>
<dbReference type="Proteomes" id="UP000318017">
    <property type="component" value="Chromosome"/>
</dbReference>
<dbReference type="RefSeq" id="WP_231690950.1">
    <property type="nucleotide sequence ID" value="NZ_CP036298.1"/>
</dbReference>
<organism evidence="3 4">
    <name type="scientific">Aureliella helgolandensis</name>
    <dbReference type="NCBI Taxonomy" id="2527968"/>
    <lineage>
        <taxon>Bacteria</taxon>
        <taxon>Pseudomonadati</taxon>
        <taxon>Planctomycetota</taxon>
        <taxon>Planctomycetia</taxon>
        <taxon>Pirellulales</taxon>
        <taxon>Pirellulaceae</taxon>
        <taxon>Aureliella</taxon>
    </lineage>
</organism>
<feature type="modified residue" description="Phosphohistidine" evidence="1">
    <location>
        <position position="59"/>
    </location>
</feature>
<reference evidence="3 4" key="1">
    <citation type="submission" date="2019-02" db="EMBL/GenBank/DDBJ databases">
        <title>Deep-cultivation of Planctomycetes and their phenomic and genomic characterization uncovers novel biology.</title>
        <authorList>
            <person name="Wiegand S."/>
            <person name="Jogler M."/>
            <person name="Boedeker C."/>
            <person name="Pinto D."/>
            <person name="Vollmers J."/>
            <person name="Rivas-Marin E."/>
            <person name="Kohn T."/>
            <person name="Peeters S.H."/>
            <person name="Heuer A."/>
            <person name="Rast P."/>
            <person name="Oberbeckmann S."/>
            <person name="Bunk B."/>
            <person name="Jeske O."/>
            <person name="Meyerdierks A."/>
            <person name="Storesund J.E."/>
            <person name="Kallscheuer N."/>
            <person name="Luecker S."/>
            <person name="Lage O.M."/>
            <person name="Pohl T."/>
            <person name="Merkel B.J."/>
            <person name="Hornburger P."/>
            <person name="Mueller R.-W."/>
            <person name="Bruemmer F."/>
            <person name="Labrenz M."/>
            <person name="Spormann A.M."/>
            <person name="Op den Camp H."/>
            <person name="Overmann J."/>
            <person name="Amann R."/>
            <person name="Jetten M.S.M."/>
            <person name="Mascher T."/>
            <person name="Medema M.H."/>
            <person name="Devos D.P."/>
            <person name="Kaster A.-K."/>
            <person name="Ovreas L."/>
            <person name="Rohde M."/>
            <person name="Galperin M.Y."/>
            <person name="Jogler C."/>
        </authorList>
    </citation>
    <scope>NUCLEOTIDE SEQUENCE [LARGE SCALE GENOMIC DNA]</scope>
    <source>
        <strain evidence="3 4">Q31a</strain>
    </source>
</reference>
<feature type="domain" description="HPt" evidence="2">
    <location>
        <begin position="20"/>
        <end position="114"/>
    </location>
</feature>
<gene>
    <name evidence="3" type="ORF">Q31a_58340</name>
</gene>
<name>A0A518GFT3_9BACT</name>
<dbReference type="InterPro" id="IPR008207">
    <property type="entry name" value="Sig_transdc_His_kin_Hpt_dom"/>
</dbReference>
<evidence type="ECO:0000256" key="1">
    <source>
        <dbReference type="PROSITE-ProRule" id="PRU00110"/>
    </source>
</evidence>
<dbReference type="AlphaFoldDB" id="A0A518GFT3"/>
<evidence type="ECO:0000313" key="3">
    <source>
        <dbReference type="EMBL" id="QDV27445.1"/>
    </source>
</evidence>
<proteinExistence type="predicted"/>
<keyword evidence="1" id="KW-0597">Phosphoprotein</keyword>
<dbReference type="PROSITE" id="PS50894">
    <property type="entry name" value="HPT"/>
    <property type="match status" value="1"/>
</dbReference>
<dbReference type="Pfam" id="PF01627">
    <property type="entry name" value="Hpt"/>
    <property type="match status" value="1"/>
</dbReference>
<dbReference type="KEGG" id="ahel:Q31a_58340"/>
<evidence type="ECO:0000313" key="4">
    <source>
        <dbReference type="Proteomes" id="UP000318017"/>
    </source>
</evidence>
<dbReference type="SUPFAM" id="SSF47226">
    <property type="entry name" value="Histidine-containing phosphotransfer domain, HPT domain"/>
    <property type="match status" value="1"/>
</dbReference>
<dbReference type="GO" id="GO:0004672">
    <property type="term" value="F:protein kinase activity"/>
    <property type="evidence" value="ECO:0007669"/>
    <property type="project" value="UniProtKB-ARBA"/>
</dbReference>